<proteinExistence type="predicted"/>
<gene>
    <name evidence="2" type="ORF">EJ377_11200</name>
</gene>
<dbReference type="Proteomes" id="UP000276953">
    <property type="component" value="Unassembled WGS sequence"/>
</dbReference>
<dbReference type="EMBL" id="RYFC01000001">
    <property type="protein sequence ID" value="RTZ50358.1"/>
    <property type="molecule type" value="Genomic_DNA"/>
</dbReference>
<sequence length="44" mass="4849">MSSKLLPNFYIAGEVLNIDAVTGGFNFQACWSEGWLIAQDLNTL</sequence>
<dbReference type="InterPro" id="IPR004792">
    <property type="entry name" value="BaiN-like"/>
</dbReference>
<evidence type="ECO:0000313" key="2">
    <source>
        <dbReference type="EMBL" id="RTZ50358.1"/>
    </source>
</evidence>
<dbReference type="PANTHER" id="PTHR42887">
    <property type="entry name" value="OS12G0638800 PROTEIN"/>
    <property type="match status" value="1"/>
</dbReference>
<reference evidence="2 3" key="1">
    <citation type="submission" date="2018-12" db="EMBL/GenBank/DDBJ databases">
        <title>Draft Genome Sequence of Chryseobacterium arthrosphaerae strain ED882-96 Isolated from the Blood of a Patient with Liver Cirrhosis in Taiwan.</title>
        <authorList>
            <person name="Lin J.-N."/>
            <person name="Lai C.-H."/>
            <person name="Yang C.-H."/>
            <person name="Huang Y.-H."/>
        </authorList>
    </citation>
    <scope>NUCLEOTIDE SEQUENCE [LARGE SCALE GENOMIC DNA]</scope>
    <source>
        <strain evidence="2 3">ED882-96</strain>
    </source>
</reference>
<name>A0A432E1N5_9FLAO</name>
<evidence type="ECO:0000259" key="1">
    <source>
        <dbReference type="Pfam" id="PF03486"/>
    </source>
</evidence>
<dbReference type="AlphaFoldDB" id="A0A432E1N5"/>
<comment type="caution">
    <text evidence="2">The sequence shown here is derived from an EMBL/GenBank/DDBJ whole genome shotgun (WGS) entry which is preliminary data.</text>
</comment>
<feature type="domain" description="RsdA/BaiN/AoA(So)-like Rossmann fold-like" evidence="1">
    <location>
        <begin position="1"/>
        <end position="39"/>
    </location>
</feature>
<evidence type="ECO:0000313" key="3">
    <source>
        <dbReference type="Proteomes" id="UP000276953"/>
    </source>
</evidence>
<dbReference type="Pfam" id="PF03486">
    <property type="entry name" value="HI0933_like"/>
    <property type="match status" value="1"/>
</dbReference>
<dbReference type="Gene3D" id="3.50.50.60">
    <property type="entry name" value="FAD/NAD(P)-binding domain"/>
    <property type="match status" value="1"/>
</dbReference>
<dbReference type="SUPFAM" id="SSF51905">
    <property type="entry name" value="FAD/NAD(P)-binding domain"/>
    <property type="match status" value="1"/>
</dbReference>
<dbReference type="PANTHER" id="PTHR42887:SF2">
    <property type="entry name" value="OS12G0638800 PROTEIN"/>
    <property type="match status" value="1"/>
</dbReference>
<dbReference type="InterPro" id="IPR036188">
    <property type="entry name" value="FAD/NAD-bd_sf"/>
</dbReference>
<protein>
    <recommendedName>
        <fullName evidence="1">RsdA/BaiN/AoA(So)-like Rossmann fold-like domain-containing protein</fullName>
    </recommendedName>
</protein>
<dbReference type="InterPro" id="IPR057661">
    <property type="entry name" value="RsdA/BaiN/AoA(So)_Rossmann"/>
</dbReference>
<organism evidence="2 3">
    <name type="scientific">Chryseobacterium arthrosphaerae</name>
    <dbReference type="NCBI Taxonomy" id="651561"/>
    <lineage>
        <taxon>Bacteria</taxon>
        <taxon>Pseudomonadati</taxon>
        <taxon>Bacteroidota</taxon>
        <taxon>Flavobacteriia</taxon>
        <taxon>Flavobacteriales</taxon>
        <taxon>Weeksellaceae</taxon>
        <taxon>Chryseobacterium group</taxon>
        <taxon>Chryseobacterium</taxon>
    </lineage>
</organism>
<accession>A0A432E1N5</accession>